<name>M6Y6F2_9LEPT</name>
<gene>
    <name evidence="1" type="ORF">LEP1GSC024_3980</name>
</gene>
<dbReference type="EMBL" id="AKXB02000103">
    <property type="protein sequence ID" value="EMO89300.1"/>
    <property type="molecule type" value="Genomic_DNA"/>
</dbReference>
<evidence type="ECO:0000313" key="1">
    <source>
        <dbReference type="EMBL" id="EMO89300.1"/>
    </source>
</evidence>
<dbReference type="Proteomes" id="UP000012138">
    <property type="component" value="Unassembled WGS sequence"/>
</dbReference>
<proteinExistence type="predicted"/>
<dbReference type="AlphaFoldDB" id="M6Y6F2"/>
<organism evidence="1 2">
    <name type="scientific">Leptospira noguchii str. 2001034031</name>
    <dbReference type="NCBI Taxonomy" id="1193053"/>
    <lineage>
        <taxon>Bacteria</taxon>
        <taxon>Pseudomonadati</taxon>
        <taxon>Spirochaetota</taxon>
        <taxon>Spirochaetia</taxon>
        <taxon>Leptospirales</taxon>
        <taxon>Leptospiraceae</taxon>
        <taxon>Leptospira</taxon>
    </lineage>
</organism>
<evidence type="ECO:0000313" key="2">
    <source>
        <dbReference type="Proteomes" id="UP000012138"/>
    </source>
</evidence>
<sequence length="49" mass="6078">MTNRDKFFEREPTAINREKQVRKEQFIVKDRLLKGEPITRKSRKDRFKL</sequence>
<accession>M6Y6F2</accession>
<comment type="caution">
    <text evidence="1">The sequence shown here is derived from an EMBL/GenBank/DDBJ whole genome shotgun (WGS) entry which is preliminary data.</text>
</comment>
<protein>
    <submittedName>
        <fullName evidence="1">Uncharacterized protein</fullName>
    </submittedName>
</protein>
<reference evidence="1 2" key="1">
    <citation type="submission" date="2013-01" db="EMBL/GenBank/DDBJ databases">
        <authorList>
            <person name="Harkins D.M."/>
            <person name="Durkin A.S."/>
            <person name="Brinkac L.M."/>
            <person name="Haft D.H."/>
            <person name="Selengut J.D."/>
            <person name="Sanka R."/>
            <person name="DePew J."/>
            <person name="Purushe J."/>
            <person name="Whelen A.C."/>
            <person name="Vinetz J.M."/>
            <person name="Sutton G.G."/>
            <person name="Nierman W.C."/>
            <person name="Fouts D.E."/>
        </authorList>
    </citation>
    <scope>NUCLEOTIDE SEQUENCE [LARGE SCALE GENOMIC DNA]</scope>
    <source>
        <strain evidence="1 2">2001034031</strain>
    </source>
</reference>